<dbReference type="STRING" id="1081103.A0A0B2WUH5"/>
<keyword evidence="1" id="KW-0489">Methyltransferase</keyword>
<keyword evidence="1" id="KW-0808">Transferase</keyword>
<dbReference type="EMBL" id="AZHE01000014">
    <property type="protein sequence ID" value="KHN96600.1"/>
    <property type="molecule type" value="Genomic_DNA"/>
</dbReference>
<protein>
    <submittedName>
        <fullName evidence="1">Phospholipid methyltransferase</fullName>
    </submittedName>
</protein>
<evidence type="ECO:0000313" key="1">
    <source>
        <dbReference type="EMBL" id="KHN96600.1"/>
    </source>
</evidence>
<evidence type="ECO:0000313" key="2">
    <source>
        <dbReference type="Proteomes" id="UP000030816"/>
    </source>
</evidence>
<dbReference type="HOGENOM" id="CLU_037990_6_0_1"/>
<dbReference type="SUPFAM" id="SSF53335">
    <property type="entry name" value="S-adenosyl-L-methionine-dependent methyltransferases"/>
    <property type="match status" value="1"/>
</dbReference>
<organism evidence="1 2">
    <name type="scientific">Metarhizium album (strain ARSEF 1941)</name>
    <dbReference type="NCBI Taxonomy" id="1081103"/>
    <lineage>
        <taxon>Eukaryota</taxon>
        <taxon>Fungi</taxon>
        <taxon>Dikarya</taxon>
        <taxon>Ascomycota</taxon>
        <taxon>Pezizomycotina</taxon>
        <taxon>Sordariomycetes</taxon>
        <taxon>Hypocreomycetidae</taxon>
        <taxon>Hypocreales</taxon>
        <taxon>Clavicipitaceae</taxon>
        <taxon>Metarhizium</taxon>
    </lineage>
</organism>
<dbReference type="InterPro" id="IPR052356">
    <property type="entry name" value="Thiol_S-MT"/>
</dbReference>
<sequence length="308" mass="33411">MSLVAHIQQLFEYLVEPWLIIASSISHIPSTISGLVSSGDYGKLLSPSAFGRELFGNLWVTLGPETKANAEPVIVPLLEGKVSGAKVHDHVVSTPVHGTVLEVGAGSGMWADVLARVRENASFGTGEMGGLRSRRAESGTGAGRGGITKIYGIEPNPISAAALRKRVREVGLGDVYEVVPVGVEDVTSSTAWEGTIEPGSVDCIVGIRCMCSIPDPRENIERLYKLLKPGGTWYVFEHVKTTRGFPIMPLYQRFVNCVWMFFMGPCRICRPTDQTLRDVGTWSKFDLATSPDEPPYAVMPHVIGVLTK</sequence>
<dbReference type="GO" id="GO:0008168">
    <property type="term" value="F:methyltransferase activity"/>
    <property type="evidence" value="ECO:0007669"/>
    <property type="project" value="UniProtKB-KW"/>
</dbReference>
<dbReference type="GeneID" id="63739998"/>
<proteinExistence type="predicted"/>
<reference evidence="1 2" key="1">
    <citation type="journal article" date="2014" name="Proc. Natl. Acad. Sci. U.S.A.">
        <title>Trajectory and genomic determinants of fungal-pathogen speciation and host adaptation.</title>
        <authorList>
            <person name="Hu X."/>
            <person name="Xiao G."/>
            <person name="Zheng P."/>
            <person name="Shang Y."/>
            <person name="Su Y."/>
            <person name="Zhang X."/>
            <person name="Liu X."/>
            <person name="Zhan S."/>
            <person name="St Leger R.J."/>
            <person name="Wang C."/>
        </authorList>
    </citation>
    <scope>NUCLEOTIDE SEQUENCE [LARGE SCALE GENOMIC DNA]</scope>
    <source>
        <strain evidence="1 2">ARSEF 1941</strain>
    </source>
</reference>
<comment type="caution">
    <text evidence="1">The sequence shown here is derived from an EMBL/GenBank/DDBJ whole genome shotgun (WGS) entry which is preliminary data.</text>
</comment>
<name>A0A0B2WUH5_METAS</name>
<dbReference type="Gene3D" id="3.40.50.150">
    <property type="entry name" value="Vaccinia Virus protein VP39"/>
    <property type="match status" value="1"/>
</dbReference>
<gene>
    <name evidence="1" type="ORF">MAM_05543</name>
</gene>
<dbReference type="AlphaFoldDB" id="A0A0B2WUH5"/>
<dbReference type="InterPro" id="IPR029063">
    <property type="entry name" value="SAM-dependent_MTases_sf"/>
</dbReference>
<accession>A0A0B2WUH5</accession>
<dbReference type="Proteomes" id="UP000030816">
    <property type="component" value="Unassembled WGS sequence"/>
</dbReference>
<keyword evidence="2" id="KW-1185">Reference proteome</keyword>
<dbReference type="PANTHER" id="PTHR45036">
    <property type="entry name" value="METHYLTRANSFERASE LIKE 7B"/>
    <property type="match status" value="1"/>
</dbReference>
<dbReference type="RefSeq" id="XP_040677666.1">
    <property type="nucleotide sequence ID" value="XM_040824341.1"/>
</dbReference>
<dbReference type="OrthoDB" id="540004at2759"/>
<dbReference type="PANTHER" id="PTHR45036:SF1">
    <property type="entry name" value="METHYLTRANSFERASE LIKE 7A"/>
    <property type="match status" value="1"/>
</dbReference>
<dbReference type="Pfam" id="PF13489">
    <property type="entry name" value="Methyltransf_23"/>
    <property type="match status" value="1"/>
</dbReference>
<dbReference type="GO" id="GO:0032259">
    <property type="term" value="P:methylation"/>
    <property type="evidence" value="ECO:0007669"/>
    <property type="project" value="UniProtKB-KW"/>
</dbReference>
<dbReference type="CDD" id="cd02440">
    <property type="entry name" value="AdoMet_MTases"/>
    <property type="match status" value="1"/>
</dbReference>